<keyword evidence="6" id="KW-0677">Repeat</keyword>
<reference evidence="15" key="1">
    <citation type="submission" date="2015-09" db="EMBL/GenBank/DDBJ databases">
        <title>Scylla olivacea transcriptome.</title>
        <authorList>
            <person name="Ikhwanuddin M."/>
        </authorList>
    </citation>
    <scope>NUCLEOTIDE SEQUENCE</scope>
</reference>
<evidence type="ECO:0000256" key="12">
    <source>
        <dbReference type="SAM" id="SignalP"/>
    </source>
</evidence>
<dbReference type="GO" id="GO:0007585">
    <property type="term" value="P:respiratory gaseous exchange by respiratory system"/>
    <property type="evidence" value="ECO:0007669"/>
    <property type="project" value="UniProtKB-KW"/>
</dbReference>
<feature type="domain" description="Saposin B-type" evidence="13">
    <location>
        <begin position="181"/>
        <end position="260"/>
    </location>
</feature>
<dbReference type="InterPro" id="IPR011001">
    <property type="entry name" value="Saposin-like"/>
</dbReference>
<feature type="domain" description="Saposin B-type" evidence="13">
    <location>
        <begin position="657"/>
        <end position="739"/>
    </location>
</feature>
<feature type="domain" description="Saposin B-type" evidence="13">
    <location>
        <begin position="275"/>
        <end position="355"/>
    </location>
</feature>
<dbReference type="PRINTS" id="PR01797">
    <property type="entry name" value="SAPOSIN"/>
</dbReference>
<evidence type="ECO:0000313" key="15">
    <source>
        <dbReference type="EMBL" id="JAI66846.1"/>
    </source>
</evidence>
<dbReference type="FunFam" id="1.10.225.10:FF:000008">
    <property type="entry name" value="Pulmonary surfactant-associated protein B"/>
    <property type="match status" value="3"/>
</dbReference>
<dbReference type="EMBL" id="GDRN01045537">
    <property type="protein sequence ID" value="JAI66846.1"/>
    <property type="molecule type" value="Transcribed_RNA"/>
</dbReference>
<evidence type="ECO:0000256" key="6">
    <source>
        <dbReference type="ARBA" id="ARBA00022737"/>
    </source>
</evidence>
<sequence length="875" mass="97961">MLGRICVVFLLAACVLPGQGSLLGSKKCTYGPSYWCTSLKGAKECNAVQHCIQTVWEKQRLPEDNDDICTICKNMVQEARDTLLSNETQEEIREVFDGSCRLIPIKLVADECVDLANDFIPELIDTLASEMNPQMVCATAGLCNSVSIDRLLREYKKTHPDHENAIIPVQTRPAQRPQTPQPGDCESCKDFVRRTIRLVKTHSRAELMDRLLAICGRLGSLSDGCMALVEANFEDIYVFLTQKLTPEDFCDLVEMCETRMHEGEFYQRPALPHTGDEACDFCEVIVQHWRDILTANTTEVEFKEILDGLCHHTGKFSKNCLALVDEYYEPLYHLLVSEIHPKQICEAVGLCGETSVFNQLPPVWTLLKPQEPGVVAQVPLLPALPVQHEPGSRMTGQDEAAAINHERQGDQTLHLPHVSLSGSGIAVSHVGTNGVVAPAVGKTNIKDDNKCVMCEFVMQFLRNMLEQKDTREDIENAVESVCRLMPHHLSEECEDYVEAYGDQVIELLAQEIDPAKVCQMIHLCPAEPEAMPQKDDVSCVMCEYAITQLDKMLGDHKTEEEIRQALDNLCSVLPKTVRAECQLFVDTYTDQVIRMLINEFTPDQICIQLHLCKPDTPQLQELTSANQLPLSRMFVGIPPQPQVPANSISGSSGKVHQSTECVLCEFVLTKIDNYIMDNTTKNEIIEVVDFVCAHLPSTLMNDCIDFVDLYGDSIIDILVNQELDPKLVCQTLKLCKASSFTGLRATTHMNKCQICEAIVTQVDNELEKEDTERLIDSLLETVCKYLPFNTSSQCRDMVEVYGPYLANLLAEVLVPRKVCEELHACPRSPGQHSLLGGSKCTWGPSYWCQTMIHAKACNAATHCQQTVWRMHTPLI</sequence>
<feature type="domain" description="Saposin A-type" evidence="14">
    <location>
        <begin position="21"/>
        <end position="61"/>
    </location>
</feature>
<keyword evidence="3" id="KW-0964">Secreted</keyword>
<evidence type="ECO:0000259" key="14">
    <source>
        <dbReference type="PROSITE" id="PS51110"/>
    </source>
</evidence>
<dbReference type="Pfam" id="PF05184">
    <property type="entry name" value="SapB_1"/>
    <property type="match status" value="6"/>
</dbReference>
<evidence type="ECO:0000256" key="9">
    <source>
        <dbReference type="ARBA" id="ARBA00037221"/>
    </source>
</evidence>
<dbReference type="SUPFAM" id="SSF47862">
    <property type="entry name" value="Saposin"/>
    <property type="match status" value="7"/>
</dbReference>
<organism evidence="15">
    <name type="scientific">Scylla olivacea</name>
    <name type="common">Orange mud crab</name>
    <name type="synonym">Cancer olivacea</name>
    <dbReference type="NCBI Taxonomy" id="85551"/>
    <lineage>
        <taxon>Eukaryota</taxon>
        <taxon>Metazoa</taxon>
        <taxon>Ecdysozoa</taxon>
        <taxon>Arthropoda</taxon>
        <taxon>Crustacea</taxon>
        <taxon>Multicrustacea</taxon>
        <taxon>Malacostraca</taxon>
        <taxon>Eumalacostraca</taxon>
        <taxon>Eucarida</taxon>
        <taxon>Decapoda</taxon>
        <taxon>Pleocyemata</taxon>
        <taxon>Brachyura</taxon>
        <taxon>Eubrachyura</taxon>
        <taxon>Portunoidea</taxon>
        <taxon>Portunidae</taxon>
        <taxon>Portuninae</taxon>
        <taxon>Scylla</taxon>
    </lineage>
</organism>
<dbReference type="PROSITE" id="PS50015">
    <property type="entry name" value="SAP_B"/>
    <property type="match status" value="7"/>
</dbReference>
<evidence type="ECO:0000256" key="3">
    <source>
        <dbReference type="ARBA" id="ARBA00022525"/>
    </source>
</evidence>
<dbReference type="GO" id="GO:0005764">
    <property type="term" value="C:lysosome"/>
    <property type="evidence" value="ECO:0007669"/>
    <property type="project" value="InterPro"/>
</dbReference>
<dbReference type="PANTHER" id="PTHR11480">
    <property type="entry name" value="SAPOSIN-RELATED"/>
    <property type="match status" value="1"/>
</dbReference>
<comment type="subcellular location">
    <subcellularLocation>
        <location evidence="1">Secreted</location>
        <location evidence="1">Extracellular space</location>
        <location evidence="1">Surface film</location>
    </subcellularLocation>
</comment>
<dbReference type="FunFam" id="1.10.225.10:FF:000002">
    <property type="entry name" value="prosaposin isoform X2"/>
    <property type="match status" value="1"/>
</dbReference>
<keyword evidence="2" id="KW-0767">Surface film</keyword>
<dbReference type="AlphaFoldDB" id="A0A0P4WIQ3"/>
<feature type="domain" description="Saposin B-type" evidence="13">
    <location>
        <begin position="748"/>
        <end position="829"/>
    </location>
</feature>
<dbReference type="Pfam" id="PF03489">
    <property type="entry name" value="SapB_2"/>
    <property type="match status" value="6"/>
</dbReference>
<dbReference type="SMART" id="SM00741">
    <property type="entry name" value="SapB"/>
    <property type="match status" value="7"/>
</dbReference>
<feature type="signal peptide" evidence="12">
    <location>
        <begin position="1"/>
        <end position="20"/>
    </location>
</feature>
<dbReference type="InterPro" id="IPR003119">
    <property type="entry name" value="SAP_A"/>
</dbReference>
<feature type="chain" id="PRO_5006070538" description="Pulmonary surfactant-associated protein B" evidence="12">
    <location>
        <begin position="21"/>
        <end position="875"/>
    </location>
</feature>
<dbReference type="GO" id="GO:0006665">
    <property type="term" value="P:sphingolipid metabolic process"/>
    <property type="evidence" value="ECO:0007669"/>
    <property type="project" value="InterPro"/>
</dbReference>
<dbReference type="InterPro" id="IPR008138">
    <property type="entry name" value="SapB_2"/>
</dbReference>
<dbReference type="InterPro" id="IPR008139">
    <property type="entry name" value="SaposinB_dom"/>
</dbReference>
<keyword evidence="8" id="KW-0325">Glycoprotein</keyword>
<protein>
    <recommendedName>
        <fullName evidence="10">Pulmonary surfactant-associated protein B</fullName>
    </recommendedName>
    <alternativeName>
        <fullName evidence="11">Pulmonary surfactant-associated proteolipid SPL(Phe)</fullName>
    </alternativeName>
</protein>
<feature type="domain" description="Saposin A-type" evidence="14">
    <location>
        <begin position="833"/>
        <end position="873"/>
    </location>
</feature>
<evidence type="ECO:0000256" key="11">
    <source>
        <dbReference type="ARBA" id="ARBA00041785"/>
    </source>
</evidence>
<comment type="function">
    <text evidence="9">Pulmonary surfactant-associated proteins promote alveolar stability by lowering the surface tension at the air-liquid interface in the peripheral air spaces. SP-B increases the collapse pressure of palmitic acid to nearly 70 millinewtons per meter.</text>
</comment>
<dbReference type="Gene3D" id="1.10.225.10">
    <property type="entry name" value="Saposin-like"/>
    <property type="match status" value="7"/>
</dbReference>
<name>A0A0P4WIQ3_SCYOL</name>
<proteinExistence type="predicted"/>
<evidence type="ECO:0000256" key="8">
    <source>
        <dbReference type="ARBA" id="ARBA00023180"/>
    </source>
</evidence>
<keyword evidence="4" id="KW-0305">Gaseous exchange</keyword>
<evidence type="ECO:0000256" key="5">
    <source>
        <dbReference type="ARBA" id="ARBA00022729"/>
    </source>
</evidence>
<dbReference type="InterPro" id="IPR007856">
    <property type="entry name" value="SapB_1"/>
</dbReference>
<dbReference type="InterPro" id="IPR008373">
    <property type="entry name" value="Saposin"/>
</dbReference>
<dbReference type="Pfam" id="PF02199">
    <property type="entry name" value="SapA"/>
    <property type="match status" value="2"/>
</dbReference>
<dbReference type="PROSITE" id="PS51110">
    <property type="entry name" value="SAP_A"/>
    <property type="match status" value="2"/>
</dbReference>
<accession>A0A0P4WIQ3</accession>
<dbReference type="GO" id="GO:0016020">
    <property type="term" value="C:membrane"/>
    <property type="evidence" value="ECO:0007669"/>
    <property type="project" value="GOC"/>
</dbReference>
<feature type="domain" description="Saposin B-type" evidence="13">
    <location>
        <begin position="65"/>
        <end position="147"/>
    </location>
</feature>
<evidence type="ECO:0000259" key="13">
    <source>
        <dbReference type="PROSITE" id="PS50015"/>
    </source>
</evidence>
<dbReference type="InterPro" id="IPR051428">
    <property type="entry name" value="Sphingo_Act-Surfact_Prot"/>
</dbReference>
<evidence type="ECO:0000256" key="7">
    <source>
        <dbReference type="ARBA" id="ARBA00023157"/>
    </source>
</evidence>
<evidence type="ECO:0000256" key="1">
    <source>
        <dbReference type="ARBA" id="ARBA00004364"/>
    </source>
</evidence>
<evidence type="ECO:0000256" key="2">
    <source>
        <dbReference type="ARBA" id="ARBA00022439"/>
    </source>
</evidence>
<evidence type="ECO:0000256" key="4">
    <source>
        <dbReference type="ARBA" id="ARBA00022713"/>
    </source>
</evidence>
<dbReference type="GO" id="GO:0005576">
    <property type="term" value="C:extracellular region"/>
    <property type="evidence" value="ECO:0007669"/>
    <property type="project" value="UniProtKB-SubCell"/>
</dbReference>
<dbReference type="SMART" id="SM00162">
    <property type="entry name" value="SAPA"/>
    <property type="match status" value="2"/>
</dbReference>
<feature type="domain" description="Saposin B-type" evidence="13">
    <location>
        <begin position="447"/>
        <end position="528"/>
    </location>
</feature>
<dbReference type="PANTHER" id="PTHR11480:SF3">
    <property type="entry name" value="BCDNA.GH08312"/>
    <property type="match status" value="1"/>
</dbReference>
<feature type="domain" description="Saposin B-type" evidence="13">
    <location>
        <begin position="535"/>
        <end position="616"/>
    </location>
</feature>
<keyword evidence="5 12" id="KW-0732">Signal</keyword>
<keyword evidence="7" id="KW-1015">Disulfide bond</keyword>
<evidence type="ECO:0000256" key="10">
    <source>
        <dbReference type="ARBA" id="ARBA00041094"/>
    </source>
</evidence>